<dbReference type="RefSeq" id="WP_147179674.1">
    <property type="nucleotide sequence ID" value="NZ_BJZP01000007.1"/>
</dbReference>
<dbReference type="EMBL" id="BJZP01000007">
    <property type="protein sequence ID" value="GEO84913.1"/>
    <property type="molecule type" value="Genomic_DNA"/>
</dbReference>
<name>A0A512HHJ1_9HYPH</name>
<evidence type="ECO:0008006" key="5">
    <source>
        <dbReference type="Google" id="ProtNLM"/>
    </source>
</evidence>
<feature type="compositionally biased region" description="Polar residues" evidence="1">
    <location>
        <begin position="199"/>
        <end position="216"/>
    </location>
</feature>
<evidence type="ECO:0000313" key="3">
    <source>
        <dbReference type="EMBL" id="GEO84913.1"/>
    </source>
</evidence>
<gene>
    <name evidence="3" type="ORF">RNA01_18450</name>
</gene>
<evidence type="ECO:0000256" key="1">
    <source>
        <dbReference type="SAM" id="MobiDB-lite"/>
    </source>
</evidence>
<keyword evidence="2" id="KW-0732">Signal</keyword>
<comment type="caution">
    <text evidence="3">The sequence shown here is derived from an EMBL/GenBank/DDBJ whole genome shotgun (WGS) entry which is preliminary data.</text>
</comment>
<feature type="signal peptide" evidence="2">
    <location>
        <begin position="1"/>
        <end position="33"/>
    </location>
</feature>
<feature type="chain" id="PRO_5021735700" description="Lipoprotein" evidence="2">
    <location>
        <begin position="34"/>
        <end position="255"/>
    </location>
</feature>
<feature type="compositionally biased region" description="Low complexity" evidence="1">
    <location>
        <begin position="217"/>
        <end position="226"/>
    </location>
</feature>
<sequence>MSRSIQFIRGGSITRLALPAVATLVLASCQTTAPNNTAEGDAALPEIATAAGPNTQRNTDKVYSDPLVVSAATSGAQTAGRSAAQAPGASGADSTLAAYAPADLSQLTMQPTAVNASRNSLFSTAPADAAGIADDQTTASAVTSTSASIVATADLPTRQVSPMRKSLFSAELRQPAPPEIDPAALPVESAAEQPIYSAENQPIYNQSATDGSLPASQPQTTQAQPAVAWDPAEPEQPQKRKWLASLKEMFGKKKD</sequence>
<keyword evidence="4" id="KW-1185">Reference proteome</keyword>
<evidence type="ECO:0000256" key="2">
    <source>
        <dbReference type="SAM" id="SignalP"/>
    </source>
</evidence>
<dbReference type="Proteomes" id="UP000321717">
    <property type="component" value="Unassembled WGS sequence"/>
</dbReference>
<dbReference type="OrthoDB" id="8404795at2"/>
<evidence type="ECO:0000313" key="4">
    <source>
        <dbReference type="Proteomes" id="UP000321717"/>
    </source>
</evidence>
<protein>
    <recommendedName>
        <fullName evidence="5">Lipoprotein</fullName>
    </recommendedName>
</protein>
<organism evidence="3 4">
    <name type="scientific">Ciceribacter naphthalenivorans</name>
    <dbReference type="NCBI Taxonomy" id="1118451"/>
    <lineage>
        <taxon>Bacteria</taxon>
        <taxon>Pseudomonadati</taxon>
        <taxon>Pseudomonadota</taxon>
        <taxon>Alphaproteobacteria</taxon>
        <taxon>Hyphomicrobiales</taxon>
        <taxon>Rhizobiaceae</taxon>
        <taxon>Ciceribacter</taxon>
    </lineage>
</organism>
<proteinExistence type="predicted"/>
<reference evidence="3 4" key="1">
    <citation type="submission" date="2019-07" db="EMBL/GenBank/DDBJ databases">
        <title>Whole genome shotgun sequence of Rhizobium naphthalenivorans NBRC 107585.</title>
        <authorList>
            <person name="Hosoyama A."/>
            <person name="Uohara A."/>
            <person name="Ohji S."/>
            <person name="Ichikawa N."/>
        </authorList>
    </citation>
    <scope>NUCLEOTIDE SEQUENCE [LARGE SCALE GENOMIC DNA]</scope>
    <source>
        <strain evidence="3 4">NBRC 107585</strain>
    </source>
</reference>
<dbReference type="AlphaFoldDB" id="A0A512HHJ1"/>
<accession>A0A512HHJ1</accession>
<dbReference type="PROSITE" id="PS51257">
    <property type="entry name" value="PROKAR_LIPOPROTEIN"/>
    <property type="match status" value="1"/>
</dbReference>
<feature type="region of interest" description="Disordered" evidence="1">
    <location>
        <begin position="199"/>
        <end position="240"/>
    </location>
</feature>